<dbReference type="InterPro" id="IPR049450">
    <property type="entry name" value="ACOT8-like_C"/>
</dbReference>
<proteinExistence type="predicted"/>
<dbReference type="Pfam" id="PF13622">
    <property type="entry name" value="4HBT_3"/>
    <property type="match status" value="1"/>
</dbReference>
<evidence type="ECO:0000259" key="1">
    <source>
        <dbReference type="Pfam" id="PF13622"/>
    </source>
</evidence>
<dbReference type="EMBL" id="CAFBMH010000095">
    <property type="protein sequence ID" value="CAB4922168.1"/>
    <property type="molecule type" value="Genomic_DNA"/>
</dbReference>
<accession>A0A6J7HRT1</accession>
<name>A0A6J7HRT1_9ZZZZ</name>
<dbReference type="SUPFAM" id="SSF54637">
    <property type="entry name" value="Thioesterase/thiol ester dehydrase-isomerase"/>
    <property type="match status" value="2"/>
</dbReference>
<evidence type="ECO:0000259" key="2">
    <source>
        <dbReference type="Pfam" id="PF20789"/>
    </source>
</evidence>
<organism evidence="5">
    <name type="scientific">freshwater metagenome</name>
    <dbReference type="NCBI Taxonomy" id="449393"/>
    <lineage>
        <taxon>unclassified sequences</taxon>
        <taxon>metagenomes</taxon>
        <taxon>ecological metagenomes</taxon>
    </lineage>
</organism>
<dbReference type="InterPro" id="IPR052389">
    <property type="entry name" value="Sec_Metab_Biosynth-Assoc"/>
</dbReference>
<reference evidence="5" key="1">
    <citation type="submission" date="2020-05" db="EMBL/GenBank/DDBJ databases">
        <authorList>
            <person name="Chiriac C."/>
            <person name="Salcher M."/>
            <person name="Ghai R."/>
            <person name="Kavagutti S V."/>
        </authorList>
    </citation>
    <scope>NUCLEOTIDE SEQUENCE</scope>
</reference>
<dbReference type="Pfam" id="PF20789">
    <property type="entry name" value="4HBT_3C"/>
    <property type="match status" value="1"/>
</dbReference>
<dbReference type="InterPro" id="IPR049449">
    <property type="entry name" value="TesB_ACOT8-like_N"/>
</dbReference>
<sequence length="269" mass="29553">MSARISFHDACRSERVADGVYERILDESYWGHEAQFGGFAHALVVAAMKSEIADPQYAPVSMSMHFIRPFLTGLFRCEVAVVRRGRNMANLRADVYSSGKLAGEAIATFGRRREVGSFLAAEPPPELVSLVGVDEAPHDPGMGIPTHRHFDFWPRVGSSIEHRADGNRVGGWVRMRDEPVLDELTLVMINDLWVPAAYHLWQVGHVAVSADITTQFRGALPAAVAPGEPVFVQLRTAASAGGFVDEDTEVWTAAGELLCQGRQMRFVHA</sequence>
<dbReference type="PANTHER" id="PTHR38110:SF1">
    <property type="entry name" value="THIOESTERASE DOMAIN-CONTAINING PROTEIN"/>
    <property type="match status" value="1"/>
</dbReference>
<feature type="domain" description="Acyl-CoA thioesterase-like N-terminal HotDog" evidence="1">
    <location>
        <begin position="28"/>
        <end position="110"/>
    </location>
</feature>
<dbReference type="EMBL" id="CAEZYR010000106">
    <property type="protein sequence ID" value="CAB4760784.1"/>
    <property type="molecule type" value="Genomic_DNA"/>
</dbReference>
<dbReference type="InterPro" id="IPR042171">
    <property type="entry name" value="Acyl-CoA_hotdog"/>
</dbReference>
<evidence type="ECO:0000313" key="4">
    <source>
        <dbReference type="EMBL" id="CAB4835803.1"/>
    </source>
</evidence>
<dbReference type="AlphaFoldDB" id="A0A6J7HRT1"/>
<gene>
    <name evidence="3" type="ORF">UFOPK2754_02397</name>
    <name evidence="4" type="ORF">UFOPK3139_02634</name>
    <name evidence="5" type="ORF">UFOPK3543_02149</name>
</gene>
<evidence type="ECO:0000313" key="5">
    <source>
        <dbReference type="EMBL" id="CAB4922168.1"/>
    </source>
</evidence>
<dbReference type="InterPro" id="IPR029069">
    <property type="entry name" value="HotDog_dom_sf"/>
</dbReference>
<dbReference type="Gene3D" id="2.40.160.210">
    <property type="entry name" value="Acyl-CoA thioesterase, double hotdog domain"/>
    <property type="match status" value="1"/>
</dbReference>
<evidence type="ECO:0000313" key="3">
    <source>
        <dbReference type="EMBL" id="CAB4760784.1"/>
    </source>
</evidence>
<dbReference type="EMBL" id="CAFABA010000145">
    <property type="protein sequence ID" value="CAB4835803.1"/>
    <property type="molecule type" value="Genomic_DNA"/>
</dbReference>
<dbReference type="PANTHER" id="PTHR38110">
    <property type="entry name" value="CHROMOSOME 23, WHOLE GENOME SHOTGUN SEQUENCE"/>
    <property type="match status" value="1"/>
</dbReference>
<feature type="domain" description="Acyl-CoA thioesterase-like C-terminal" evidence="2">
    <location>
        <begin position="135"/>
        <end position="264"/>
    </location>
</feature>
<protein>
    <submittedName>
        <fullName evidence="5">Unannotated protein</fullName>
    </submittedName>
</protein>